<feature type="region of interest" description="Disordered" evidence="1">
    <location>
        <begin position="249"/>
        <end position="279"/>
    </location>
</feature>
<feature type="region of interest" description="Disordered" evidence="1">
    <location>
        <begin position="525"/>
        <end position="605"/>
    </location>
</feature>
<evidence type="ECO:0000313" key="3">
    <source>
        <dbReference type="Proteomes" id="UP000596742"/>
    </source>
</evidence>
<protein>
    <submittedName>
        <fullName evidence="2">Uncharacterized protein</fullName>
    </submittedName>
</protein>
<feature type="compositionally biased region" description="Basic and acidic residues" evidence="1">
    <location>
        <begin position="100"/>
        <end position="112"/>
    </location>
</feature>
<accession>A0A8B6FU75</accession>
<feature type="compositionally biased region" description="Basic and acidic residues" evidence="1">
    <location>
        <begin position="552"/>
        <end position="575"/>
    </location>
</feature>
<sequence length="1055" mass="123733">MNNSYTEIRVEIYVEKSILMRDNYSEDGKIISVRETIESIDEFLVEKGNTYIKEAKNNKDNDSGTTICNRGSQNENKSDNHIAKSYKFSEKSIRKRRPKNTCEEKNNPEERSCSQGDNKPVTSCSSSYSENKEDALIGRHFLTSHLKENDYVFKSLNTTVSGNIQQLVNDTSDNIQQFVIDTTANTQQLVDKIQQPINDTQENTPKLVNNIPENTQQLFHDTTENVQQLINNTSENVQQLVCVTTESTQQLTNDTTESSELNESSDNDGSSSGFFSDDEMEFDDGINQRIKYSKFLNCKHKTRHVSKRRSLADTFQSKTKSINKRQRVFKSNAIFTVSQHQTILHTSDQTHTVQQGSFNVIGNLDNMNIQETCLDTMNYILDHIECECREDKKYELHLESSRSCLSKRCETSTVCPTGAFGKSVADKPTSIESNEILPNFKNKKSLLVKKTDEKSKCKKIDIKREIDDLEPGEIRDEVDPIKKDKRKTSAHHSSSSLKRYLLTRKGSKYIGSSLRYSSRYIRGRYSRGLRGRRPYRGRSQSHRSLSRGRSLPPRETKTSRNTFDRLDYSDRRGVEYEPNESTTDQHDLRNRIEANERRPYSTDKSSFRSLRSSLYRGRNYSRYGTLQHMRKPYESVSDYIRKYRTFESKCESDTPYEYFHYPSTEDSRTQYRYNEEREHYYNHTATLKTTDEEHCKDNIYTRPPDEWRTPEIRAPSYKNLTITRRFSTGDERSKYTRNEKRNYRSHSEYFETSPYKYDRYIYDESRRQSPGQREERASKDRASSYKRERHDSKKEEREYDRKKEEREYDRKESTKHEKQVSNERERNSSRKSVPRTDSLKSEQVKKDSRISRHATDENGTSSDEHGVRVSSVVTIAPTSQQDIADKITAPTEDNSQKTIVNPVPSFKKDAHMKCFDLIREAAFKQAVHFSEENWEKYAKRKFLFEDELVEQLERNYDRYLYSANDFQQNSYGPLPRFVSDELMTEAIVNTWKQPQMIASLDRQFREFDDIIGYVGYNIPCYWCEMIFSEGKFVRAFPVLDPIGHRDDTMYCQTDQ</sequence>
<feature type="compositionally biased region" description="Polar residues" evidence="1">
    <location>
        <begin position="113"/>
        <end position="129"/>
    </location>
</feature>
<feature type="compositionally biased region" description="Basic and acidic residues" evidence="1">
    <location>
        <begin position="765"/>
        <end position="828"/>
    </location>
</feature>
<proteinExistence type="predicted"/>
<dbReference type="EMBL" id="UYJE01007429">
    <property type="protein sequence ID" value="VDI54759.1"/>
    <property type="molecule type" value="Genomic_DNA"/>
</dbReference>
<comment type="caution">
    <text evidence="2">The sequence shown here is derived from an EMBL/GenBank/DDBJ whole genome shotgun (WGS) entry which is preliminary data.</text>
</comment>
<dbReference type="Proteomes" id="UP000596742">
    <property type="component" value="Unassembled WGS sequence"/>
</dbReference>
<gene>
    <name evidence="2" type="ORF">MGAL_10B055830</name>
</gene>
<reference evidence="2" key="1">
    <citation type="submission" date="2018-11" db="EMBL/GenBank/DDBJ databases">
        <authorList>
            <person name="Alioto T."/>
            <person name="Alioto T."/>
        </authorList>
    </citation>
    <scope>NUCLEOTIDE SEQUENCE</scope>
</reference>
<feature type="region of interest" description="Disordered" evidence="1">
    <location>
        <begin position="477"/>
        <end position="498"/>
    </location>
</feature>
<feature type="region of interest" description="Disordered" evidence="1">
    <location>
        <begin position="765"/>
        <end position="868"/>
    </location>
</feature>
<name>A0A8B6FU75_MYTGA</name>
<feature type="compositionally biased region" description="Basic and acidic residues" evidence="1">
    <location>
        <begin position="837"/>
        <end position="867"/>
    </location>
</feature>
<feature type="compositionally biased region" description="Polar residues" evidence="1">
    <location>
        <begin position="63"/>
        <end position="75"/>
    </location>
</feature>
<feature type="compositionally biased region" description="Basic and acidic residues" evidence="1">
    <location>
        <begin position="583"/>
        <end position="601"/>
    </location>
</feature>
<evidence type="ECO:0000256" key="1">
    <source>
        <dbReference type="SAM" id="MobiDB-lite"/>
    </source>
</evidence>
<feature type="compositionally biased region" description="Basic and acidic residues" evidence="1">
    <location>
        <begin position="76"/>
        <end position="92"/>
    </location>
</feature>
<feature type="region of interest" description="Disordered" evidence="1">
    <location>
        <begin position="56"/>
        <end position="129"/>
    </location>
</feature>
<evidence type="ECO:0000313" key="2">
    <source>
        <dbReference type="EMBL" id="VDI54759.1"/>
    </source>
</evidence>
<organism evidence="2 3">
    <name type="scientific">Mytilus galloprovincialis</name>
    <name type="common">Mediterranean mussel</name>
    <dbReference type="NCBI Taxonomy" id="29158"/>
    <lineage>
        <taxon>Eukaryota</taxon>
        <taxon>Metazoa</taxon>
        <taxon>Spiralia</taxon>
        <taxon>Lophotrochozoa</taxon>
        <taxon>Mollusca</taxon>
        <taxon>Bivalvia</taxon>
        <taxon>Autobranchia</taxon>
        <taxon>Pteriomorphia</taxon>
        <taxon>Mytilida</taxon>
        <taxon>Mytiloidea</taxon>
        <taxon>Mytilidae</taxon>
        <taxon>Mytilinae</taxon>
        <taxon>Mytilus</taxon>
    </lineage>
</organism>
<dbReference type="OrthoDB" id="6115086at2759"/>
<dbReference type="AlphaFoldDB" id="A0A8B6FU75"/>
<feature type="compositionally biased region" description="Low complexity" evidence="1">
    <location>
        <begin position="252"/>
        <end position="275"/>
    </location>
</feature>
<keyword evidence="3" id="KW-1185">Reference proteome</keyword>
<feature type="compositionally biased region" description="Basic residues" evidence="1">
    <location>
        <begin position="525"/>
        <end position="546"/>
    </location>
</feature>